<comment type="cofactor">
    <cofactor evidence="1">
        <name>FAD</name>
        <dbReference type="ChEBI" id="CHEBI:57692"/>
    </cofactor>
</comment>
<comment type="caution">
    <text evidence="7">The sequence shown here is derived from an EMBL/GenBank/DDBJ whole genome shotgun (WGS) entry which is preliminary data.</text>
</comment>
<name>A0AAN8ZUR1_HALRR</name>
<dbReference type="AlphaFoldDB" id="A0AAN8ZUR1"/>
<comment type="similarity">
    <text evidence="2">Belongs to the MSOX/MTOX family.</text>
</comment>
<dbReference type="GO" id="GO:0033514">
    <property type="term" value="P:L-lysine catabolic process to acetyl-CoA via L-pipecolate"/>
    <property type="evidence" value="ECO:0007669"/>
    <property type="project" value="TreeGrafter"/>
</dbReference>
<evidence type="ECO:0000313" key="8">
    <source>
        <dbReference type="Proteomes" id="UP001381693"/>
    </source>
</evidence>
<evidence type="ECO:0000313" key="7">
    <source>
        <dbReference type="EMBL" id="KAK7058685.1"/>
    </source>
</evidence>
<dbReference type="EMBL" id="JAXCGZ010021149">
    <property type="protein sequence ID" value="KAK7058685.1"/>
    <property type="molecule type" value="Genomic_DNA"/>
</dbReference>
<dbReference type="GO" id="GO:0005777">
    <property type="term" value="C:peroxisome"/>
    <property type="evidence" value="ECO:0007669"/>
    <property type="project" value="TreeGrafter"/>
</dbReference>
<dbReference type="InterPro" id="IPR036188">
    <property type="entry name" value="FAD/NAD-bd_sf"/>
</dbReference>
<keyword evidence="5" id="KW-0560">Oxidoreductase</keyword>
<organism evidence="7 8">
    <name type="scientific">Halocaridina rubra</name>
    <name type="common">Hawaiian red shrimp</name>
    <dbReference type="NCBI Taxonomy" id="373956"/>
    <lineage>
        <taxon>Eukaryota</taxon>
        <taxon>Metazoa</taxon>
        <taxon>Ecdysozoa</taxon>
        <taxon>Arthropoda</taxon>
        <taxon>Crustacea</taxon>
        <taxon>Multicrustacea</taxon>
        <taxon>Malacostraca</taxon>
        <taxon>Eumalacostraca</taxon>
        <taxon>Eucarida</taxon>
        <taxon>Decapoda</taxon>
        <taxon>Pleocyemata</taxon>
        <taxon>Caridea</taxon>
        <taxon>Atyoidea</taxon>
        <taxon>Atyidae</taxon>
        <taxon>Halocaridina</taxon>
    </lineage>
</organism>
<proteinExistence type="inferred from homology"/>
<feature type="non-terminal residue" evidence="7">
    <location>
        <position position="263"/>
    </location>
</feature>
<evidence type="ECO:0000256" key="4">
    <source>
        <dbReference type="ARBA" id="ARBA00022827"/>
    </source>
</evidence>
<dbReference type="Gene3D" id="3.30.9.10">
    <property type="entry name" value="D-Amino Acid Oxidase, subunit A, domain 2"/>
    <property type="match status" value="1"/>
</dbReference>
<dbReference type="InterPro" id="IPR006076">
    <property type="entry name" value="FAD-dep_OxRdtase"/>
</dbReference>
<reference evidence="7 8" key="1">
    <citation type="submission" date="2023-11" db="EMBL/GenBank/DDBJ databases">
        <title>Halocaridina rubra genome assembly.</title>
        <authorList>
            <person name="Smith C."/>
        </authorList>
    </citation>
    <scope>NUCLEOTIDE SEQUENCE [LARGE SCALE GENOMIC DNA]</scope>
    <source>
        <strain evidence="7">EP-1</strain>
        <tissue evidence="7">Whole</tissue>
    </source>
</reference>
<dbReference type="SUPFAM" id="SSF51905">
    <property type="entry name" value="FAD/NAD(P)-binding domain"/>
    <property type="match status" value="1"/>
</dbReference>
<evidence type="ECO:0000259" key="6">
    <source>
        <dbReference type="Pfam" id="PF01266"/>
    </source>
</evidence>
<dbReference type="GO" id="GO:0008115">
    <property type="term" value="F:sarcosine oxidase activity"/>
    <property type="evidence" value="ECO:0007669"/>
    <property type="project" value="TreeGrafter"/>
</dbReference>
<evidence type="ECO:0000256" key="1">
    <source>
        <dbReference type="ARBA" id="ARBA00001974"/>
    </source>
</evidence>
<feature type="domain" description="FAD dependent oxidoreductase" evidence="6">
    <location>
        <begin position="4"/>
        <end position="234"/>
    </location>
</feature>
<keyword evidence="3" id="KW-0285">Flavoprotein</keyword>
<accession>A0AAN8ZUR1</accession>
<dbReference type="Pfam" id="PF01266">
    <property type="entry name" value="DAO"/>
    <property type="match status" value="1"/>
</dbReference>
<evidence type="ECO:0000256" key="5">
    <source>
        <dbReference type="ARBA" id="ARBA00023002"/>
    </source>
</evidence>
<evidence type="ECO:0000256" key="3">
    <source>
        <dbReference type="ARBA" id="ARBA00022630"/>
    </source>
</evidence>
<dbReference type="GO" id="GO:0050031">
    <property type="term" value="F:L-pipecolate oxidase activity"/>
    <property type="evidence" value="ECO:0007669"/>
    <property type="project" value="TreeGrafter"/>
</dbReference>
<dbReference type="Gene3D" id="3.50.50.60">
    <property type="entry name" value="FAD/NAD(P)-binding domain"/>
    <property type="match status" value="1"/>
</dbReference>
<keyword evidence="8" id="KW-1185">Reference proteome</keyword>
<gene>
    <name evidence="7" type="ORF">SK128_020297</name>
</gene>
<dbReference type="PANTHER" id="PTHR10961">
    <property type="entry name" value="PEROXISOMAL SARCOSINE OXIDASE"/>
    <property type="match status" value="1"/>
</dbReference>
<dbReference type="InterPro" id="IPR045170">
    <property type="entry name" value="MTOX"/>
</dbReference>
<dbReference type="GO" id="GO:0050660">
    <property type="term" value="F:flavin adenine dinucleotide binding"/>
    <property type="evidence" value="ECO:0007669"/>
    <property type="project" value="InterPro"/>
</dbReference>
<dbReference type="PANTHER" id="PTHR10961:SF46">
    <property type="entry name" value="PEROXISOMAL SARCOSINE OXIDASE"/>
    <property type="match status" value="1"/>
</dbReference>
<protein>
    <recommendedName>
        <fullName evidence="6">FAD dependent oxidoreductase domain-containing protein</fullName>
    </recommendedName>
</protein>
<sequence>MKYDIAVIGGGVMGSATAYYLAKAGKKAVLIDQFPIPNSRSSSAGHSRITRVANYGTPELTAIMVDSKKEWNEIEKQAGMTLFKPALLLNVGPGDIPEIAETLRRMAISIKDSGFEPEFPSIYEVNKRFGTTFPPNYKAVIDPSAGVLFADKCLQAYQRLFVKNGGEILDSWPVTSISPGNTIMVTGPNGNITAKAVVICPGSWAGPLLSMLGITIPVWVEKIGVFYWKIKKPELPKFTFIDISNGESHFYSLPDFEYPGYLK</sequence>
<dbReference type="Proteomes" id="UP001381693">
    <property type="component" value="Unassembled WGS sequence"/>
</dbReference>
<evidence type="ECO:0000256" key="2">
    <source>
        <dbReference type="ARBA" id="ARBA00010989"/>
    </source>
</evidence>
<keyword evidence="4" id="KW-0274">FAD</keyword>